<dbReference type="RefSeq" id="WP_009582206.1">
    <property type="nucleotide sequence ID" value="NZ_AMZN01000072.1"/>
</dbReference>
<evidence type="ECO:0000313" key="6">
    <source>
        <dbReference type="Proteomes" id="UP000011135"/>
    </source>
</evidence>
<evidence type="ECO:0000259" key="4">
    <source>
        <dbReference type="Pfam" id="PF13458"/>
    </source>
</evidence>
<dbReference type="PANTHER" id="PTHR30483">
    <property type="entry name" value="LEUCINE-SPECIFIC-BINDING PROTEIN"/>
    <property type="match status" value="1"/>
</dbReference>
<dbReference type="SUPFAM" id="SSF53822">
    <property type="entry name" value="Periplasmic binding protein-like I"/>
    <property type="match status" value="1"/>
</dbReference>
<evidence type="ECO:0000313" key="5">
    <source>
        <dbReference type="EMBL" id="ELR69515.1"/>
    </source>
</evidence>
<feature type="signal peptide" evidence="3">
    <location>
        <begin position="1"/>
        <end position="23"/>
    </location>
</feature>
<feature type="domain" description="Leucine-binding protein" evidence="4">
    <location>
        <begin position="61"/>
        <end position="368"/>
    </location>
</feature>
<reference evidence="5 6" key="1">
    <citation type="submission" date="2012-12" db="EMBL/GenBank/DDBJ databases">
        <title>Genome assembly of Fulvivirga imtechensis AK7.</title>
        <authorList>
            <person name="Nupur N."/>
            <person name="Khatri I."/>
            <person name="Kumar R."/>
            <person name="Subramanian S."/>
            <person name="Pinnaka A."/>
        </authorList>
    </citation>
    <scope>NUCLEOTIDE SEQUENCE [LARGE SCALE GENOMIC DNA]</scope>
    <source>
        <strain evidence="5 6">AK7</strain>
    </source>
</reference>
<dbReference type="InterPro" id="IPR051010">
    <property type="entry name" value="BCAA_transport"/>
</dbReference>
<dbReference type="EMBL" id="AMZN01000072">
    <property type="protein sequence ID" value="ELR69515.1"/>
    <property type="molecule type" value="Genomic_DNA"/>
</dbReference>
<dbReference type="InterPro" id="IPR028082">
    <property type="entry name" value="Peripla_BP_I"/>
</dbReference>
<evidence type="ECO:0000256" key="1">
    <source>
        <dbReference type="ARBA" id="ARBA00010062"/>
    </source>
</evidence>
<dbReference type="InterPro" id="IPR028081">
    <property type="entry name" value="Leu-bd"/>
</dbReference>
<name>L8JL34_9BACT</name>
<organism evidence="5 6">
    <name type="scientific">Fulvivirga imtechensis AK7</name>
    <dbReference type="NCBI Taxonomy" id="1237149"/>
    <lineage>
        <taxon>Bacteria</taxon>
        <taxon>Pseudomonadati</taxon>
        <taxon>Bacteroidota</taxon>
        <taxon>Cytophagia</taxon>
        <taxon>Cytophagales</taxon>
        <taxon>Fulvivirgaceae</taxon>
        <taxon>Fulvivirga</taxon>
    </lineage>
</organism>
<protein>
    <submittedName>
        <fullName evidence="5">Branched-chain amino acid ABC transporter</fullName>
    </submittedName>
</protein>
<dbReference type="PANTHER" id="PTHR30483:SF6">
    <property type="entry name" value="PERIPLASMIC BINDING PROTEIN OF ABC TRANSPORTER FOR NATURAL AMINO ACIDS"/>
    <property type="match status" value="1"/>
</dbReference>
<keyword evidence="6" id="KW-1185">Reference proteome</keyword>
<evidence type="ECO:0000256" key="2">
    <source>
        <dbReference type="ARBA" id="ARBA00022729"/>
    </source>
</evidence>
<feature type="chain" id="PRO_5003993249" evidence="3">
    <location>
        <begin position="24"/>
        <end position="439"/>
    </location>
</feature>
<dbReference type="AlphaFoldDB" id="L8JL34"/>
<comment type="similarity">
    <text evidence="1">Belongs to the leucine-binding protein family.</text>
</comment>
<evidence type="ECO:0000256" key="3">
    <source>
        <dbReference type="SAM" id="SignalP"/>
    </source>
</evidence>
<dbReference type="STRING" id="1237149.C900_05047"/>
<dbReference type="Proteomes" id="UP000011135">
    <property type="component" value="Unassembled WGS sequence"/>
</dbReference>
<keyword evidence="2 3" id="KW-0732">Signal</keyword>
<accession>L8JL34</accession>
<comment type="caution">
    <text evidence="5">The sequence shown here is derived from an EMBL/GenBank/DDBJ whole genome shotgun (WGS) entry which is preliminary data.</text>
</comment>
<dbReference type="eggNOG" id="COG0683">
    <property type="taxonomic scope" value="Bacteria"/>
</dbReference>
<gene>
    <name evidence="5" type="ORF">C900_05047</name>
</gene>
<dbReference type="Pfam" id="PF13458">
    <property type="entry name" value="Peripla_BP_6"/>
    <property type="match status" value="1"/>
</dbReference>
<proteinExistence type="inferred from homology"/>
<dbReference type="OrthoDB" id="9783240at2"/>
<dbReference type="Gene3D" id="3.40.50.2300">
    <property type="match status" value="2"/>
</dbReference>
<sequence>MTYVGKWLMTITASISLTANAFAQQQERYLEFSLEELSAVDVVKPLLPLDVDSSAIISGNTVNLGYLLPMAGYPDFTKELINSAQLAIEEINKQGGVSGKKLFLVPADIGATEEFIVKRANRLIDNYNTHLFLGPTSSDGLINLSDQLLPKKDFMIVSPTATSPAVSALQDRGLIFRTCPSDAVQGKQAAAFCYSDLGSQKAAVLYHDNFYGRTLQETFAREFEEAGGMILNAVRINPHINIDDYDMGDKLDSLLMGKPDVIYVISLAKSFSAISHQMARKKVFSDGYRPVIVMSDGATGEDLAQMGNLEVLNGMYGFYLPFTGNEKFAAKYEQKYAQKPLSLAAEYTYDIVYLMALAVMNANSTDPLLVSLHLQMVATKGLPVTSENFSQAREFINSGKDVNYEGITGKLDFDRNGDVNERSFSRWQLVDGEIIYIDK</sequence>